<dbReference type="Proteomes" id="UP001234178">
    <property type="component" value="Unassembled WGS sequence"/>
</dbReference>
<dbReference type="EMBL" id="JAOYFB010000001">
    <property type="protein sequence ID" value="KAK4002590.1"/>
    <property type="molecule type" value="Genomic_DNA"/>
</dbReference>
<comment type="caution">
    <text evidence="2">The sequence shown here is derived from an EMBL/GenBank/DDBJ whole genome shotgun (WGS) entry which is preliminary data.</text>
</comment>
<reference evidence="2 3" key="1">
    <citation type="journal article" date="2023" name="Nucleic Acids Res.">
        <title>The hologenome of Daphnia magna reveals possible DNA methylation and microbiome-mediated evolution of the host genome.</title>
        <authorList>
            <person name="Chaturvedi A."/>
            <person name="Li X."/>
            <person name="Dhandapani V."/>
            <person name="Marshall H."/>
            <person name="Kissane S."/>
            <person name="Cuenca-Cambronero M."/>
            <person name="Asole G."/>
            <person name="Calvet F."/>
            <person name="Ruiz-Romero M."/>
            <person name="Marangio P."/>
            <person name="Guigo R."/>
            <person name="Rago D."/>
            <person name="Mirbahai L."/>
            <person name="Eastwood N."/>
            <person name="Colbourne J.K."/>
            <person name="Zhou J."/>
            <person name="Mallon E."/>
            <person name="Orsini L."/>
        </authorList>
    </citation>
    <scope>NUCLEOTIDE SEQUENCE [LARGE SCALE GENOMIC DNA]</scope>
    <source>
        <strain evidence="2">LRV0_1</strain>
    </source>
</reference>
<evidence type="ECO:0000256" key="1">
    <source>
        <dbReference type="SAM" id="MobiDB-lite"/>
    </source>
</evidence>
<accession>A0ABQ9YQ17</accession>
<proteinExistence type="predicted"/>
<sequence length="63" mass="7052">MECTSPASAAPSVRGACQERMTERITKEQQKPVASTYKSPAGQRRFKQYYDMTCGLSFAFAPR</sequence>
<gene>
    <name evidence="2" type="ORF">OUZ56_004404</name>
</gene>
<evidence type="ECO:0000313" key="3">
    <source>
        <dbReference type="Proteomes" id="UP001234178"/>
    </source>
</evidence>
<name>A0ABQ9YQ17_9CRUS</name>
<keyword evidence="3" id="KW-1185">Reference proteome</keyword>
<evidence type="ECO:0000313" key="2">
    <source>
        <dbReference type="EMBL" id="KAK4002590.1"/>
    </source>
</evidence>
<organism evidence="2 3">
    <name type="scientific">Daphnia magna</name>
    <dbReference type="NCBI Taxonomy" id="35525"/>
    <lineage>
        <taxon>Eukaryota</taxon>
        <taxon>Metazoa</taxon>
        <taxon>Ecdysozoa</taxon>
        <taxon>Arthropoda</taxon>
        <taxon>Crustacea</taxon>
        <taxon>Branchiopoda</taxon>
        <taxon>Diplostraca</taxon>
        <taxon>Cladocera</taxon>
        <taxon>Anomopoda</taxon>
        <taxon>Daphniidae</taxon>
        <taxon>Daphnia</taxon>
    </lineage>
</organism>
<protein>
    <submittedName>
        <fullName evidence="2">Uncharacterized protein</fullName>
    </submittedName>
</protein>
<feature type="region of interest" description="Disordered" evidence="1">
    <location>
        <begin position="1"/>
        <end position="20"/>
    </location>
</feature>